<dbReference type="PANTHER" id="PTHR37159:SF1">
    <property type="entry name" value="GH11867P"/>
    <property type="match status" value="1"/>
</dbReference>
<evidence type="ECO:0000313" key="2">
    <source>
        <dbReference type="EMBL" id="CAH0402805.1"/>
    </source>
</evidence>
<sequence>MELPENFDEKLFNQGRRFFWDHSYALSNSMLLGLVAVFAVPSILRILVSTRRSNSSYTAYKRYLSTHLHTMSWFENELKPGSISWQSLYTVRTRHIKAGMAAKIKGLGVVSQRDVALTQFGFLGFALLKPDKFGVSQLQEGDWDAYVYFWKVIGHMIGLEDRYNICRNSAEETRQVCQMLLERVYTPCLENVPEYFEHAARVMLDGMWSVNPTVDVDAMLYFTRYLADVPGYVYTETDRITFQRKLAKQIDGKPLNTGVDSSLLMCKPALEDLPSLLPRLHYLQDYNSLETTPAYNRLFYKSKLKLAFAFVLSVLYTTYLGRIYFNLNYLYSLLLMKYFPYLAFIRFGVKESFVNIFIEDPTDDTRLIPNSEYYKKKLPSEESWYNKLLMTLW</sequence>
<feature type="transmembrane region" description="Helical" evidence="1">
    <location>
        <begin position="30"/>
        <end position="48"/>
    </location>
</feature>
<proteinExistence type="predicted"/>
<reference evidence="2" key="1">
    <citation type="submission" date="2021-12" db="EMBL/GenBank/DDBJ databases">
        <authorList>
            <person name="King R."/>
        </authorList>
    </citation>
    <scope>NUCLEOTIDE SEQUENCE</scope>
</reference>
<keyword evidence="1" id="KW-1133">Transmembrane helix</keyword>
<name>A0ABN8B8E8_CHISP</name>
<feature type="transmembrane region" description="Helical" evidence="1">
    <location>
        <begin position="306"/>
        <end position="325"/>
    </location>
</feature>
<dbReference type="PANTHER" id="PTHR37159">
    <property type="entry name" value="GH11867P"/>
    <property type="match status" value="1"/>
</dbReference>
<gene>
    <name evidence="2" type="ORF">CHILSU_LOCUS6054</name>
</gene>
<feature type="transmembrane region" description="Helical" evidence="1">
    <location>
        <begin position="331"/>
        <end position="349"/>
    </location>
</feature>
<dbReference type="EMBL" id="OU963914">
    <property type="protein sequence ID" value="CAH0402805.1"/>
    <property type="molecule type" value="Genomic_DNA"/>
</dbReference>
<organism evidence="2 3">
    <name type="scientific">Chilo suppressalis</name>
    <name type="common">Asiatic rice borer moth</name>
    <dbReference type="NCBI Taxonomy" id="168631"/>
    <lineage>
        <taxon>Eukaryota</taxon>
        <taxon>Metazoa</taxon>
        <taxon>Ecdysozoa</taxon>
        <taxon>Arthropoda</taxon>
        <taxon>Hexapoda</taxon>
        <taxon>Insecta</taxon>
        <taxon>Pterygota</taxon>
        <taxon>Neoptera</taxon>
        <taxon>Endopterygota</taxon>
        <taxon>Lepidoptera</taxon>
        <taxon>Glossata</taxon>
        <taxon>Ditrysia</taxon>
        <taxon>Pyraloidea</taxon>
        <taxon>Crambidae</taxon>
        <taxon>Crambinae</taxon>
        <taxon>Chilo</taxon>
    </lineage>
</organism>
<evidence type="ECO:0008006" key="4">
    <source>
        <dbReference type="Google" id="ProtNLM"/>
    </source>
</evidence>
<keyword evidence="3" id="KW-1185">Reference proteome</keyword>
<evidence type="ECO:0000256" key="1">
    <source>
        <dbReference type="SAM" id="Phobius"/>
    </source>
</evidence>
<dbReference type="Proteomes" id="UP001153292">
    <property type="component" value="Chromosome 21"/>
</dbReference>
<evidence type="ECO:0000313" key="3">
    <source>
        <dbReference type="Proteomes" id="UP001153292"/>
    </source>
</evidence>
<accession>A0ABN8B8E8</accession>
<protein>
    <recommendedName>
        <fullName evidence="4">ER-bound oxygenase mpaB/mpaB'/Rubber oxygenase catalytic domain-containing protein</fullName>
    </recommendedName>
</protein>
<keyword evidence="1" id="KW-0472">Membrane</keyword>
<keyword evidence="1" id="KW-0812">Transmembrane</keyword>